<dbReference type="RefSeq" id="WP_110359462.1">
    <property type="nucleotide sequence ID" value="NZ_QFLI01000002.1"/>
</dbReference>
<evidence type="ECO:0000259" key="3">
    <source>
        <dbReference type="Pfam" id="PF00210"/>
    </source>
</evidence>
<dbReference type="PIRSF" id="PIRSF005900">
    <property type="entry name" value="Dps"/>
    <property type="match status" value="1"/>
</dbReference>
<dbReference type="Pfam" id="PF00210">
    <property type="entry name" value="Ferritin"/>
    <property type="match status" value="1"/>
</dbReference>
<evidence type="ECO:0000313" key="5">
    <source>
        <dbReference type="Proteomes" id="UP000248079"/>
    </source>
</evidence>
<dbReference type="Proteomes" id="UP000248079">
    <property type="component" value="Unassembled WGS sequence"/>
</dbReference>
<dbReference type="InterPro" id="IPR023188">
    <property type="entry name" value="DPS_DNA-bd_CS"/>
</dbReference>
<proteinExistence type="inferred from homology"/>
<dbReference type="InterPro" id="IPR012347">
    <property type="entry name" value="Ferritin-like"/>
</dbReference>
<sequence length="159" mass="18316">MDKEINIGITDANREKVAEGLSKLLADEYVLVTKTRNAHWNVGGIDFADKHKLFEDQYNKINEYIDDIAERVRMLGHYPPSKMSSFLKLSELDENLSGPNNSSAFIQVLLDDHETIIRYMRGLINPFNDQYDDAGNADFITMLVEEHEKLAWFLRAHVL</sequence>
<organism evidence="4 5">
    <name type="scientific">Marinifilum breve</name>
    <dbReference type="NCBI Taxonomy" id="2184082"/>
    <lineage>
        <taxon>Bacteria</taxon>
        <taxon>Pseudomonadati</taxon>
        <taxon>Bacteroidota</taxon>
        <taxon>Bacteroidia</taxon>
        <taxon>Marinilabiliales</taxon>
        <taxon>Marinifilaceae</taxon>
    </lineage>
</organism>
<feature type="domain" description="Ferritin/DPS" evidence="3">
    <location>
        <begin position="19"/>
        <end position="158"/>
    </location>
</feature>
<dbReference type="AlphaFoldDB" id="A0A2V3ZYU8"/>
<dbReference type="PANTHER" id="PTHR42932">
    <property type="entry name" value="GENERAL STRESS PROTEIN 20U"/>
    <property type="match status" value="1"/>
</dbReference>
<accession>A0A2V3ZYU8</accession>
<dbReference type="Gene3D" id="1.20.1260.10">
    <property type="match status" value="1"/>
</dbReference>
<dbReference type="PROSITE" id="PS00819">
    <property type="entry name" value="DPS_2"/>
    <property type="match status" value="1"/>
</dbReference>
<evidence type="ECO:0000313" key="4">
    <source>
        <dbReference type="EMBL" id="PXY01825.1"/>
    </source>
</evidence>
<dbReference type="OrthoDB" id="9797023at2"/>
<name>A0A2V3ZYU8_9BACT</name>
<evidence type="ECO:0000256" key="2">
    <source>
        <dbReference type="RuleBase" id="RU003875"/>
    </source>
</evidence>
<dbReference type="SUPFAM" id="SSF47240">
    <property type="entry name" value="Ferritin-like"/>
    <property type="match status" value="1"/>
</dbReference>
<reference evidence="4 5" key="1">
    <citation type="submission" date="2018-05" db="EMBL/GenBank/DDBJ databases">
        <title>Marinifilum breve JC075T sp. nov., a marine bacterium isolated from Yongle Blue Hole in the South China Sea.</title>
        <authorList>
            <person name="Fu T."/>
        </authorList>
    </citation>
    <scope>NUCLEOTIDE SEQUENCE [LARGE SCALE GENOMIC DNA]</scope>
    <source>
        <strain evidence="4 5">JC075</strain>
    </source>
</reference>
<dbReference type="InterPro" id="IPR002177">
    <property type="entry name" value="DPS_DNA-bd"/>
</dbReference>
<evidence type="ECO:0000256" key="1">
    <source>
        <dbReference type="ARBA" id="ARBA00009497"/>
    </source>
</evidence>
<keyword evidence="5" id="KW-1185">Reference proteome</keyword>
<dbReference type="EMBL" id="QFLI01000002">
    <property type="protein sequence ID" value="PXY01825.1"/>
    <property type="molecule type" value="Genomic_DNA"/>
</dbReference>
<comment type="similarity">
    <text evidence="1 2">Belongs to the Dps family.</text>
</comment>
<gene>
    <name evidence="4" type="ORF">DF185_04025</name>
</gene>
<dbReference type="InterPro" id="IPR008331">
    <property type="entry name" value="Ferritin_DPS_dom"/>
</dbReference>
<dbReference type="InterPro" id="IPR009078">
    <property type="entry name" value="Ferritin-like_SF"/>
</dbReference>
<dbReference type="PANTHER" id="PTHR42932:SF3">
    <property type="entry name" value="DNA PROTECTION DURING STARVATION PROTEIN"/>
    <property type="match status" value="1"/>
</dbReference>
<dbReference type="GO" id="GO:0016722">
    <property type="term" value="F:oxidoreductase activity, acting on metal ions"/>
    <property type="evidence" value="ECO:0007669"/>
    <property type="project" value="InterPro"/>
</dbReference>
<dbReference type="CDD" id="cd01043">
    <property type="entry name" value="DPS"/>
    <property type="match status" value="1"/>
</dbReference>
<protein>
    <submittedName>
        <fullName evidence="4">DNA starvation/stationary phase protection protein</fullName>
    </submittedName>
</protein>
<dbReference type="PRINTS" id="PR01346">
    <property type="entry name" value="HELNAPAPROT"/>
</dbReference>
<dbReference type="GO" id="GO:0008199">
    <property type="term" value="F:ferric iron binding"/>
    <property type="evidence" value="ECO:0007669"/>
    <property type="project" value="InterPro"/>
</dbReference>
<comment type="caution">
    <text evidence="4">The sequence shown here is derived from an EMBL/GenBank/DDBJ whole genome shotgun (WGS) entry which is preliminary data.</text>
</comment>